<dbReference type="EMBL" id="LJOY01000004">
    <property type="protein sequence ID" value="OBQ27049.1"/>
    <property type="molecule type" value="Genomic_DNA"/>
</dbReference>
<feature type="chain" id="PRO_5008600092" description="DUF192 domain-containing protein" evidence="1">
    <location>
        <begin position="26"/>
        <end position="175"/>
    </location>
</feature>
<protein>
    <recommendedName>
        <fullName evidence="4">DUF192 domain-containing protein</fullName>
    </recommendedName>
</protein>
<dbReference type="Pfam" id="PF02643">
    <property type="entry name" value="DUF192"/>
    <property type="match status" value="1"/>
</dbReference>
<evidence type="ECO:0000313" key="2">
    <source>
        <dbReference type="EMBL" id="OBQ27049.1"/>
    </source>
</evidence>
<dbReference type="AlphaFoldDB" id="A0A1B7W199"/>
<dbReference type="PROSITE" id="PS51257">
    <property type="entry name" value="PROKAR_LIPOPROTEIN"/>
    <property type="match status" value="1"/>
</dbReference>
<keyword evidence="1" id="KW-0732">Signal</keyword>
<dbReference type="PANTHER" id="PTHR37953:SF1">
    <property type="entry name" value="UPF0127 PROTEIN MJ1496"/>
    <property type="match status" value="1"/>
</dbReference>
<dbReference type="InterPro" id="IPR003795">
    <property type="entry name" value="DUF192"/>
</dbReference>
<name>A0A1B7W199_APHFL</name>
<organism evidence="2 3">
    <name type="scientific">Aphanizomenon flos-aquae LD13</name>
    <dbReference type="NCBI Taxonomy" id="1710894"/>
    <lineage>
        <taxon>Bacteria</taxon>
        <taxon>Bacillati</taxon>
        <taxon>Cyanobacteriota</taxon>
        <taxon>Cyanophyceae</taxon>
        <taxon>Nostocales</taxon>
        <taxon>Aphanizomenonaceae</taxon>
        <taxon>Aphanizomenon</taxon>
    </lineage>
</organism>
<gene>
    <name evidence="2" type="ORF">AN481_02060</name>
</gene>
<dbReference type="InterPro" id="IPR038695">
    <property type="entry name" value="Saro_0823-like_sf"/>
</dbReference>
<reference evidence="2 3" key="1">
    <citation type="submission" date="2015-09" db="EMBL/GenBank/DDBJ databases">
        <title>Whole genome shotgun sequence assembly of Aphanizomenon flos-aquae UKL13.</title>
        <authorList>
            <person name="Driscoll C."/>
        </authorList>
    </citation>
    <scope>NUCLEOTIDE SEQUENCE [LARGE SCALE GENOMIC DNA]</scope>
    <source>
        <strain evidence="2">MDT13</strain>
    </source>
</reference>
<accession>A0A1B7W199</accession>
<feature type="signal peptide" evidence="1">
    <location>
        <begin position="1"/>
        <end position="25"/>
    </location>
</feature>
<dbReference type="Proteomes" id="UP000092382">
    <property type="component" value="Unassembled WGS sequence"/>
</dbReference>
<evidence type="ECO:0000313" key="3">
    <source>
        <dbReference type="Proteomes" id="UP000092382"/>
    </source>
</evidence>
<evidence type="ECO:0000256" key="1">
    <source>
        <dbReference type="SAM" id="SignalP"/>
    </source>
</evidence>
<proteinExistence type="predicted"/>
<comment type="caution">
    <text evidence="2">The sequence shown here is derived from an EMBL/GenBank/DDBJ whole genome shotgun (WGS) entry which is preliminary data.</text>
</comment>
<dbReference type="Gene3D" id="2.60.120.1140">
    <property type="entry name" value="Protein of unknown function DUF192"/>
    <property type="match status" value="1"/>
</dbReference>
<sequence length="175" mass="19214">MKSWLSLCSILLSILLMGCSPPTTAKSPTVTPESLTQTPVNAGQNLPISAEATFSNNIKIRLEVARTQEQQQMGLMYRQALPNDRGMLFLFTAPQPVKFWMKNVPVPLDMVFLREGVVQYIQASAPPCNQEPCSIYGPDVSVDQVIELRSGRAAELGLHQGDQVKIDFLSPGAIQ</sequence>
<dbReference type="PATRIC" id="fig|1710894.3.peg.340"/>
<dbReference type="PANTHER" id="PTHR37953">
    <property type="entry name" value="UPF0127 PROTEIN MJ1496"/>
    <property type="match status" value="1"/>
</dbReference>
<evidence type="ECO:0008006" key="4">
    <source>
        <dbReference type="Google" id="ProtNLM"/>
    </source>
</evidence>